<keyword evidence="2" id="KW-1185">Reference proteome</keyword>
<dbReference type="PANTHER" id="PTHR34071:SF2">
    <property type="entry name" value="FLAVIN-NUCLEOTIDE-BINDING PROTEIN"/>
    <property type="match status" value="1"/>
</dbReference>
<dbReference type="Proteomes" id="UP000800092">
    <property type="component" value="Unassembled WGS sequence"/>
</dbReference>
<proteinExistence type="predicted"/>
<sequence length="269" mass="29970">MEDGEYIKNPTNTVNRHGKDYAKYDADLIHSIVNTASVLHISFVPDPSDPTPIILPMIGQMGTYPPSSSSPPAIYLHGYVSSRLMRLGASPSDSFSVCVCATIVDGLVLALTPFSHSYNYRSAVLHGRAYALDDSTEEGRQEKLWAMELVTDSVVAGRWENTRVPPDGGELQSTRILKVEVESASAKVRDFGPKDERKDLKREEVREKVWTGVVPVQEVLGEPVGASYNKVEEVPGYLREYVRERNIEASKYARKTACAEPPERKKREE</sequence>
<accession>A0A6A6HCV2</accession>
<reference evidence="1" key="1">
    <citation type="journal article" date="2020" name="Stud. Mycol.">
        <title>101 Dothideomycetes genomes: a test case for predicting lifestyles and emergence of pathogens.</title>
        <authorList>
            <person name="Haridas S."/>
            <person name="Albert R."/>
            <person name="Binder M."/>
            <person name="Bloem J."/>
            <person name="Labutti K."/>
            <person name="Salamov A."/>
            <person name="Andreopoulos B."/>
            <person name="Baker S."/>
            <person name="Barry K."/>
            <person name="Bills G."/>
            <person name="Bluhm B."/>
            <person name="Cannon C."/>
            <person name="Castanera R."/>
            <person name="Culley D."/>
            <person name="Daum C."/>
            <person name="Ezra D."/>
            <person name="Gonzalez J."/>
            <person name="Henrissat B."/>
            <person name="Kuo A."/>
            <person name="Liang C."/>
            <person name="Lipzen A."/>
            <person name="Lutzoni F."/>
            <person name="Magnuson J."/>
            <person name="Mondo S."/>
            <person name="Nolan M."/>
            <person name="Ohm R."/>
            <person name="Pangilinan J."/>
            <person name="Park H.-J."/>
            <person name="Ramirez L."/>
            <person name="Alfaro M."/>
            <person name="Sun H."/>
            <person name="Tritt A."/>
            <person name="Yoshinaga Y."/>
            <person name="Zwiers L.-H."/>
            <person name="Turgeon B."/>
            <person name="Goodwin S."/>
            <person name="Spatafora J."/>
            <person name="Crous P."/>
            <person name="Grigoriev I."/>
        </authorList>
    </citation>
    <scope>NUCLEOTIDE SEQUENCE</scope>
    <source>
        <strain evidence="1">Tuck. ex Michener</strain>
    </source>
</reference>
<dbReference type="AlphaFoldDB" id="A0A6A6HCV2"/>
<dbReference type="EMBL" id="ML991788">
    <property type="protein sequence ID" value="KAF2235954.1"/>
    <property type="molecule type" value="Genomic_DNA"/>
</dbReference>
<evidence type="ECO:0000313" key="2">
    <source>
        <dbReference type="Proteomes" id="UP000800092"/>
    </source>
</evidence>
<dbReference type="Gene3D" id="2.30.110.10">
    <property type="entry name" value="Electron Transport, Fmn-binding Protein, Chain A"/>
    <property type="match status" value="1"/>
</dbReference>
<dbReference type="SUPFAM" id="SSF50475">
    <property type="entry name" value="FMN-binding split barrel"/>
    <property type="match status" value="1"/>
</dbReference>
<evidence type="ECO:0000313" key="1">
    <source>
        <dbReference type="EMBL" id="KAF2235954.1"/>
    </source>
</evidence>
<dbReference type="InterPro" id="IPR012349">
    <property type="entry name" value="Split_barrel_FMN-bd"/>
</dbReference>
<dbReference type="OrthoDB" id="444432at2759"/>
<dbReference type="InterPro" id="IPR024747">
    <property type="entry name" value="Pyridox_Oxase-rel"/>
</dbReference>
<organism evidence="1 2">
    <name type="scientific">Viridothelium virens</name>
    <name type="common">Speckled blister lichen</name>
    <name type="synonym">Trypethelium virens</name>
    <dbReference type="NCBI Taxonomy" id="1048519"/>
    <lineage>
        <taxon>Eukaryota</taxon>
        <taxon>Fungi</taxon>
        <taxon>Dikarya</taxon>
        <taxon>Ascomycota</taxon>
        <taxon>Pezizomycotina</taxon>
        <taxon>Dothideomycetes</taxon>
        <taxon>Dothideomycetes incertae sedis</taxon>
        <taxon>Trypetheliales</taxon>
        <taxon>Trypetheliaceae</taxon>
        <taxon>Viridothelium</taxon>
    </lineage>
</organism>
<evidence type="ECO:0008006" key="3">
    <source>
        <dbReference type="Google" id="ProtNLM"/>
    </source>
</evidence>
<name>A0A6A6HCV2_VIRVR</name>
<gene>
    <name evidence="1" type="ORF">EV356DRAFT_565982</name>
</gene>
<protein>
    <recommendedName>
        <fullName evidence="3">Flavin-nucleotide-binding protein</fullName>
    </recommendedName>
</protein>
<dbReference type="Pfam" id="PF12900">
    <property type="entry name" value="Pyridox_ox_2"/>
    <property type="match status" value="1"/>
</dbReference>
<dbReference type="PANTHER" id="PTHR34071">
    <property type="entry name" value="5-NITROIMIDAZOLE ANTIBIOTICS RESISTANCE PROTEIN, NIMA-FAMILY-RELATED PROTEIN-RELATED"/>
    <property type="match status" value="1"/>
</dbReference>